<dbReference type="PANTHER" id="PTHR34651:SF1">
    <property type="entry name" value="SIMILAR TO ENSANGP00000021391"/>
    <property type="match status" value="1"/>
</dbReference>
<dbReference type="EMBL" id="BEZZ01000598">
    <property type="protein sequence ID" value="GCC34429.1"/>
    <property type="molecule type" value="Genomic_DNA"/>
</dbReference>
<dbReference type="PANTHER" id="PTHR34651">
    <property type="entry name" value="SIMILAR TO ENSANGP00000021391"/>
    <property type="match status" value="1"/>
</dbReference>
<evidence type="ECO:0000313" key="2">
    <source>
        <dbReference type="Proteomes" id="UP000287033"/>
    </source>
</evidence>
<dbReference type="Pfam" id="PF15031">
    <property type="entry name" value="DUF4528"/>
    <property type="match status" value="1"/>
</dbReference>
<sequence>MGVWGRRRGWQYHGNGEGAGSFRGTASGNESRTMAVLMKRIHDALLKIIFYSFGSNIVKPKASDVLTQHLLQRKLPHWTSYFVKYSSVENDQFGLSNFNWNVKGINYHILRTGCFPFIKYHCSMAPRCNLELENKFFTVLKVVNLGIPCLAYGIGAWFLIRVTEIVHTSSGPVNIYFLYQEDEGAIH</sequence>
<dbReference type="OMA" id="KYHCTRR"/>
<name>A0A401SVJ9_CHIPU</name>
<dbReference type="InterPro" id="IPR029245">
    <property type="entry name" value="DUF4528"/>
</dbReference>
<dbReference type="OrthoDB" id="9970237at2759"/>
<comment type="caution">
    <text evidence="1">The sequence shown here is derived from an EMBL/GenBank/DDBJ whole genome shotgun (WGS) entry which is preliminary data.</text>
</comment>
<evidence type="ECO:0000313" key="1">
    <source>
        <dbReference type="EMBL" id="GCC34429.1"/>
    </source>
</evidence>
<dbReference type="Proteomes" id="UP000287033">
    <property type="component" value="Unassembled WGS sequence"/>
</dbReference>
<reference evidence="1 2" key="1">
    <citation type="journal article" date="2018" name="Nat. Ecol. Evol.">
        <title>Shark genomes provide insights into elasmobranch evolution and the origin of vertebrates.</title>
        <authorList>
            <person name="Hara Y"/>
            <person name="Yamaguchi K"/>
            <person name="Onimaru K"/>
            <person name="Kadota M"/>
            <person name="Koyanagi M"/>
            <person name="Keeley SD"/>
            <person name="Tatsumi K"/>
            <person name="Tanaka K"/>
            <person name="Motone F"/>
            <person name="Kageyama Y"/>
            <person name="Nozu R"/>
            <person name="Adachi N"/>
            <person name="Nishimura O"/>
            <person name="Nakagawa R"/>
            <person name="Tanegashima C"/>
            <person name="Kiyatake I"/>
            <person name="Matsumoto R"/>
            <person name="Murakumo K"/>
            <person name="Nishida K"/>
            <person name="Terakita A"/>
            <person name="Kuratani S"/>
            <person name="Sato K"/>
            <person name="Hyodo S Kuraku.S."/>
        </authorList>
    </citation>
    <scope>NUCLEOTIDE SEQUENCE [LARGE SCALE GENOMIC DNA]</scope>
</reference>
<proteinExistence type="predicted"/>
<keyword evidence="2" id="KW-1185">Reference proteome</keyword>
<organism evidence="1 2">
    <name type="scientific">Chiloscyllium punctatum</name>
    <name type="common">Brownbanded bambooshark</name>
    <name type="synonym">Hemiscyllium punctatum</name>
    <dbReference type="NCBI Taxonomy" id="137246"/>
    <lineage>
        <taxon>Eukaryota</taxon>
        <taxon>Metazoa</taxon>
        <taxon>Chordata</taxon>
        <taxon>Craniata</taxon>
        <taxon>Vertebrata</taxon>
        <taxon>Chondrichthyes</taxon>
        <taxon>Elasmobranchii</taxon>
        <taxon>Galeomorphii</taxon>
        <taxon>Galeoidea</taxon>
        <taxon>Orectolobiformes</taxon>
        <taxon>Hemiscylliidae</taxon>
        <taxon>Chiloscyllium</taxon>
    </lineage>
</organism>
<protein>
    <submittedName>
        <fullName evidence="1">Uncharacterized protein</fullName>
    </submittedName>
</protein>
<gene>
    <name evidence="1" type="ORF">chiPu_0012902</name>
</gene>
<dbReference type="AlphaFoldDB" id="A0A401SVJ9"/>
<accession>A0A401SVJ9</accession>